<dbReference type="InterPro" id="IPR017441">
    <property type="entry name" value="Protein_kinase_ATP_BS"/>
</dbReference>
<keyword evidence="2" id="KW-0808">Transferase</keyword>
<dbReference type="PROSITE" id="PS00108">
    <property type="entry name" value="PROTEIN_KINASE_ST"/>
    <property type="match status" value="1"/>
</dbReference>
<gene>
    <name evidence="10" type="ORF">G2W53_005638</name>
</gene>
<feature type="domain" description="Protein kinase" evidence="9">
    <location>
        <begin position="4"/>
        <end position="257"/>
    </location>
</feature>
<keyword evidence="11" id="KW-1185">Reference proteome</keyword>
<dbReference type="InterPro" id="IPR056981">
    <property type="entry name" value="HEAT_ULK4_RUNKEL"/>
</dbReference>
<dbReference type="GO" id="GO:0005524">
    <property type="term" value="F:ATP binding"/>
    <property type="evidence" value="ECO:0007669"/>
    <property type="project" value="UniProtKB-UniRule"/>
</dbReference>
<dbReference type="PANTHER" id="PTHR46562">
    <property type="entry name" value="SERINE/THREONINE-KINASE ULK4-LIKE PROTEIN-RELATED"/>
    <property type="match status" value="1"/>
</dbReference>
<dbReference type="InterPro" id="IPR044591">
    <property type="entry name" value="RUK"/>
</dbReference>
<dbReference type="GO" id="GO:0004672">
    <property type="term" value="F:protein kinase activity"/>
    <property type="evidence" value="ECO:0007669"/>
    <property type="project" value="InterPro"/>
</dbReference>
<dbReference type="PROSITE" id="PS50011">
    <property type="entry name" value="PROTEIN_KINASE_DOM"/>
    <property type="match status" value="1"/>
</dbReference>
<reference evidence="10" key="1">
    <citation type="submission" date="2020-09" db="EMBL/GenBank/DDBJ databases">
        <title>Genome-Enabled Discovery of Anthraquinone Biosynthesis in Senna tora.</title>
        <authorList>
            <person name="Kang S.-H."/>
            <person name="Pandey R.P."/>
            <person name="Lee C.-M."/>
            <person name="Sim J.-S."/>
            <person name="Jeong J.-T."/>
            <person name="Choi B.-S."/>
            <person name="Jung M."/>
            <person name="Ginzburg D."/>
            <person name="Zhao K."/>
            <person name="Won S.Y."/>
            <person name="Oh T.-J."/>
            <person name="Yu Y."/>
            <person name="Kim N.-H."/>
            <person name="Lee O.R."/>
            <person name="Lee T.-H."/>
            <person name="Bashyal P."/>
            <person name="Kim T.-S."/>
            <person name="Lee W.-H."/>
            <person name="Kawkins C."/>
            <person name="Kim C.-K."/>
            <person name="Kim J.S."/>
            <person name="Ahn B.O."/>
            <person name="Rhee S.Y."/>
            <person name="Sohng J.K."/>
        </authorList>
    </citation>
    <scope>NUCLEOTIDE SEQUENCE</scope>
    <source>
        <tissue evidence="10">Leaf</tissue>
    </source>
</reference>
<proteinExistence type="inferred from homology"/>
<dbReference type="EMBL" id="JAAIUW010000003">
    <property type="protein sequence ID" value="KAF7837156.1"/>
    <property type="molecule type" value="Genomic_DNA"/>
</dbReference>
<dbReference type="InterPro" id="IPR008271">
    <property type="entry name" value="Ser/Thr_kinase_AS"/>
</dbReference>
<comment type="function">
    <text evidence="6">CIPK serine-threonine protein kinases interact with CBL proteins. Binding of a CBL protein to the regulatory NAF domain of CIPK protein lead to the activation of the kinase in a calcium-dependent manner.</text>
</comment>
<dbReference type="OrthoDB" id="24822at2759"/>
<dbReference type="SMART" id="SM00220">
    <property type="entry name" value="S_TKc"/>
    <property type="match status" value="1"/>
</dbReference>
<dbReference type="InterPro" id="IPR000719">
    <property type="entry name" value="Prot_kinase_dom"/>
</dbReference>
<feature type="compositionally biased region" description="Basic and acidic residues" evidence="8">
    <location>
        <begin position="300"/>
        <end position="315"/>
    </location>
</feature>
<evidence type="ECO:0000313" key="11">
    <source>
        <dbReference type="Proteomes" id="UP000634136"/>
    </source>
</evidence>
<dbReference type="Proteomes" id="UP000634136">
    <property type="component" value="Unassembled WGS sequence"/>
</dbReference>
<dbReference type="PROSITE" id="PS00107">
    <property type="entry name" value="PROTEIN_KINASE_ATP"/>
    <property type="match status" value="1"/>
</dbReference>
<evidence type="ECO:0000256" key="7">
    <source>
        <dbReference type="PROSITE-ProRule" id="PRU10141"/>
    </source>
</evidence>
<keyword evidence="5 7" id="KW-0067">ATP-binding</keyword>
<dbReference type="Pfam" id="PF00069">
    <property type="entry name" value="Pkinase"/>
    <property type="match status" value="1"/>
</dbReference>
<keyword evidence="3 7" id="KW-0547">Nucleotide-binding</keyword>
<dbReference type="Pfam" id="PF24970">
    <property type="entry name" value="ARM_RUK"/>
    <property type="match status" value="1"/>
</dbReference>
<evidence type="ECO:0000256" key="6">
    <source>
        <dbReference type="ARBA" id="ARBA00058225"/>
    </source>
</evidence>
<evidence type="ECO:0000256" key="4">
    <source>
        <dbReference type="ARBA" id="ARBA00022777"/>
    </source>
</evidence>
<dbReference type="CDD" id="cd14010">
    <property type="entry name" value="STKc_ULK4"/>
    <property type="match status" value="1"/>
</dbReference>
<protein>
    <submittedName>
        <fullName evidence="10">Serine/threonine-protein kinase RUNKEL</fullName>
    </submittedName>
</protein>
<dbReference type="Gene3D" id="1.10.510.10">
    <property type="entry name" value="Transferase(Phosphotransferase) domain 1"/>
    <property type="match status" value="1"/>
</dbReference>
<dbReference type="Pfam" id="PF23606">
    <property type="entry name" value="HEAT_ULK4"/>
    <property type="match status" value="1"/>
</dbReference>
<evidence type="ECO:0000256" key="8">
    <source>
        <dbReference type="SAM" id="MobiDB-lite"/>
    </source>
</evidence>
<dbReference type="InterPro" id="IPR056980">
    <property type="entry name" value="ARM_RUK"/>
</dbReference>
<keyword evidence="4 10" id="KW-0418">Kinase</keyword>
<dbReference type="Gene3D" id="1.25.10.10">
    <property type="entry name" value="Leucine-rich Repeat Variant"/>
    <property type="match status" value="1"/>
</dbReference>
<dbReference type="InterPro" id="IPR016024">
    <property type="entry name" value="ARM-type_fold"/>
</dbReference>
<feature type="binding site" evidence="7">
    <location>
        <position position="33"/>
    </location>
    <ligand>
        <name>ATP</name>
        <dbReference type="ChEBI" id="CHEBI:30616"/>
    </ligand>
</feature>
<accession>A0A834X2P6</accession>
<feature type="region of interest" description="Disordered" evidence="8">
    <location>
        <begin position="283"/>
        <end position="345"/>
    </location>
</feature>
<dbReference type="InterPro" id="IPR011009">
    <property type="entry name" value="Kinase-like_dom_sf"/>
</dbReference>
<dbReference type="FunFam" id="1.10.510.10:FF:000571">
    <property type="entry name" value="Maternal embryonic leucine zipper kinase"/>
    <property type="match status" value="1"/>
</dbReference>
<comment type="caution">
    <text evidence="10">The sequence shown here is derived from an EMBL/GenBank/DDBJ whole genome shotgun (WGS) entry which is preliminary data.</text>
</comment>
<name>A0A834X2P6_9FABA</name>
<dbReference type="PANTHER" id="PTHR46562:SF1">
    <property type="entry name" value="SERINE_THREONINE-PROTEIN KINASE ULK4"/>
    <property type="match status" value="1"/>
</dbReference>
<dbReference type="SUPFAM" id="SSF56112">
    <property type="entry name" value="Protein kinase-like (PK-like)"/>
    <property type="match status" value="1"/>
</dbReference>
<evidence type="ECO:0000256" key="1">
    <source>
        <dbReference type="ARBA" id="ARBA00006234"/>
    </source>
</evidence>
<dbReference type="GO" id="GO:0000914">
    <property type="term" value="P:phragmoplast assembly"/>
    <property type="evidence" value="ECO:0007669"/>
    <property type="project" value="InterPro"/>
</dbReference>
<evidence type="ECO:0000256" key="3">
    <source>
        <dbReference type="ARBA" id="ARBA00022741"/>
    </source>
</evidence>
<dbReference type="InterPro" id="IPR011989">
    <property type="entry name" value="ARM-like"/>
</dbReference>
<dbReference type="GO" id="GO:0008017">
    <property type="term" value="F:microtubule binding"/>
    <property type="evidence" value="ECO:0007669"/>
    <property type="project" value="InterPro"/>
</dbReference>
<dbReference type="FunFam" id="3.30.200.20:FF:000042">
    <property type="entry name" value="Aurora kinase A"/>
    <property type="match status" value="1"/>
</dbReference>
<feature type="region of interest" description="Disordered" evidence="8">
    <location>
        <begin position="359"/>
        <end position="385"/>
    </location>
</feature>
<organism evidence="10 11">
    <name type="scientific">Senna tora</name>
    <dbReference type="NCBI Taxonomy" id="362788"/>
    <lineage>
        <taxon>Eukaryota</taxon>
        <taxon>Viridiplantae</taxon>
        <taxon>Streptophyta</taxon>
        <taxon>Embryophyta</taxon>
        <taxon>Tracheophyta</taxon>
        <taxon>Spermatophyta</taxon>
        <taxon>Magnoliopsida</taxon>
        <taxon>eudicotyledons</taxon>
        <taxon>Gunneridae</taxon>
        <taxon>Pentapetalae</taxon>
        <taxon>rosids</taxon>
        <taxon>fabids</taxon>
        <taxon>Fabales</taxon>
        <taxon>Fabaceae</taxon>
        <taxon>Caesalpinioideae</taxon>
        <taxon>Cassia clade</taxon>
        <taxon>Senna</taxon>
    </lineage>
</organism>
<evidence type="ECO:0000259" key="9">
    <source>
        <dbReference type="PROSITE" id="PS50011"/>
    </source>
</evidence>
<feature type="region of interest" description="Disordered" evidence="8">
    <location>
        <begin position="399"/>
        <end position="476"/>
    </location>
</feature>
<dbReference type="SUPFAM" id="SSF48371">
    <property type="entry name" value="ARM repeat"/>
    <property type="match status" value="1"/>
</dbReference>
<comment type="similarity">
    <text evidence="1">Belongs to the protein kinase superfamily. CAMK Ser/Thr protein kinase family. SNF1 subfamily.</text>
</comment>
<evidence type="ECO:0000313" key="10">
    <source>
        <dbReference type="EMBL" id="KAF7837156.1"/>
    </source>
</evidence>
<sequence length="1356" mass="150868">MNQYHIYEAIGRGKHSTVYKGRKKKTIEYFAIKSVDKSQKSKVLQEVRILHTLDHQNVLKFYSWYETSAHLWLVLEYCVGGDLLTLLQQDSHLPEDSIYDLAHDLVKALQYLHSNGIIYCDLKPSNILLDENGCAKLCDFGLARKLRDISKIPSSSLPQAKRGTPSYMAPELFEDGGVHSYASDFWALGCVLYECYAGRPPFVGREFTKLVKSILSDPTPPLPGNPSRPFVNLINSLLVKDPAERIQWSELCGHAFWRTKLNLVPLPAQPAFDDMIELQAKPCLSERNGDKSSQNRTPPKSREKDVRGPRGHETPTKGTPNGHRMQSKGYGRTAEVKQKDASSASKAVNLLRLSRIAKSNLQKENEKENYRRPLPNNSENDSEVKIENVDMELDFNENTEDDAHDETDGSDHITSVPDEKMSNLNQGKGEEMDSNIHQVDSPAVGNTPISDDSRSFDQEPTPEHPDMSAISPSVSPQVKKHRAKEELGSAVDFDSSRSSSNISQVLWHQSDLSVRPVMPSRKTDKVSEIIPSLPFDALPVSDFVKMSKEQLDAVHNRIIAIFNGNYSIGEKQNVIRYLEMLSSNADAANILTNGPIMLILVKLLRQSKASALRVQLASLIGLLIRHSTYIDDSLANSGILGSLTDGLRDKQEKVRRFSMAALGELLFYISTQNEDSRDNQLESPSKDSRATFGWQVPNSLISFVSSLLRKGEDDLTQLYALRTIENICSQGGVWVGRFTSQDVICNLCYIYRAAGKQESMRLTAGSCLVRFVRFNPPSIQPVIDRLSFKDLASALVKGSPREQQISLNLLNMAMLGSHMITNIGRYLLPLAEDKNLIPSLLALIEQGSEVLKGKALVCVALLCKSGRRWLPHFFCSAKLLSVVDRLGKEKDAYVRQCLDAFLLIVASTIPGLLDTITGDIQQMMAGRRHGHISSLTSRSAPKTNIHAFPVVLHLLGSSTFKHKVATHQVLRQLANLIRIVETPFQGRDDFQITLLRILESLAEESSVIFGNPEIFLREILPSLTVLYKGNKDGDARFLCLKILFDVMVILLSEPIEDEQRLKDVKFISNTRFLPLYPTLIEDEDPLPMYAQKLLVMLLEFNFITIPDVLQLKTISQCFEFLLGDLSNANVNNVKLCLALASAPEMDSKLLSQLKVVRRIGNFLEFVYAKGMEDFLEPTLGLCKAFLARSVSCGKGSSDSTEPTLLGQCPSEVSSAVDPQQCVRDIMDFGSNVSVFLDLSGSTEANIADIASECVILLFKAAPREATAGLLTKLPKVSVILESWRKGISHLLVQRMLHALGFACRQYLLHAMILSISIPEISRIEVIVSELKSSGVPDLAKTAALAALELQRLPRCI</sequence>
<feature type="compositionally biased region" description="Basic and acidic residues" evidence="8">
    <location>
        <begin position="451"/>
        <end position="466"/>
    </location>
</feature>
<evidence type="ECO:0000256" key="2">
    <source>
        <dbReference type="ARBA" id="ARBA00022679"/>
    </source>
</evidence>
<feature type="compositionally biased region" description="Basic and acidic residues" evidence="8">
    <location>
        <begin position="406"/>
        <end position="421"/>
    </location>
</feature>
<evidence type="ECO:0000256" key="5">
    <source>
        <dbReference type="ARBA" id="ARBA00022840"/>
    </source>
</evidence>
<feature type="compositionally biased region" description="Basic and acidic residues" evidence="8">
    <location>
        <begin position="361"/>
        <end position="371"/>
    </location>
</feature>